<keyword evidence="2" id="KW-0732">Signal</keyword>
<evidence type="ECO:0000256" key="8">
    <source>
        <dbReference type="PROSITE-ProRule" id="PRU00076"/>
    </source>
</evidence>
<dbReference type="InterPro" id="IPR050751">
    <property type="entry name" value="ECM_structural_protein"/>
</dbReference>
<proteinExistence type="inferred from homology"/>
<dbReference type="Gene3D" id="3.90.290.10">
    <property type="entry name" value="TGF-beta binding (TB) domain"/>
    <property type="match status" value="1"/>
</dbReference>
<dbReference type="CDD" id="cd00054">
    <property type="entry name" value="EGF_CA"/>
    <property type="match status" value="2"/>
</dbReference>
<dbReference type="SMART" id="SM00181">
    <property type="entry name" value="EGF"/>
    <property type="match status" value="4"/>
</dbReference>
<evidence type="ECO:0000256" key="5">
    <source>
        <dbReference type="ARBA" id="ARBA00023180"/>
    </source>
</evidence>
<dbReference type="Pfam" id="PF07645">
    <property type="entry name" value="EGF_CA"/>
    <property type="match status" value="3"/>
</dbReference>
<dbReference type="InterPro" id="IPR000742">
    <property type="entry name" value="EGF"/>
</dbReference>
<dbReference type="PROSITE" id="PS51364">
    <property type="entry name" value="TB"/>
    <property type="match status" value="1"/>
</dbReference>
<dbReference type="SUPFAM" id="SSF57581">
    <property type="entry name" value="TB module/8-cys domain"/>
    <property type="match status" value="1"/>
</dbReference>
<dbReference type="InterPro" id="IPR000152">
    <property type="entry name" value="EGF-type_Asp/Asn_hydroxyl_site"/>
</dbReference>
<dbReference type="InterPro" id="IPR018097">
    <property type="entry name" value="EGF_Ca-bd_CS"/>
</dbReference>
<evidence type="ECO:0000256" key="3">
    <source>
        <dbReference type="ARBA" id="ARBA00022737"/>
    </source>
</evidence>
<protein>
    <recommendedName>
        <fullName evidence="13">Latent transforming growth factor beta binding protein 4</fullName>
    </recommendedName>
</protein>
<dbReference type="Pfam" id="PF00008">
    <property type="entry name" value="EGF"/>
    <property type="match status" value="1"/>
</dbReference>
<evidence type="ECO:0008006" key="13">
    <source>
        <dbReference type="Google" id="ProtNLM"/>
    </source>
</evidence>
<dbReference type="PROSITE" id="PS01187">
    <property type="entry name" value="EGF_CA"/>
    <property type="match status" value="2"/>
</dbReference>
<evidence type="ECO:0000256" key="4">
    <source>
        <dbReference type="ARBA" id="ARBA00023157"/>
    </source>
</evidence>
<dbReference type="PROSITE" id="PS50026">
    <property type="entry name" value="EGF_3"/>
    <property type="match status" value="1"/>
</dbReference>
<evidence type="ECO:0000313" key="11">
    <source>
        <dbReference type="Ensembl" id="ENSGMOP00000000438.2"/>
    </source>
</evidence>
<name>A0A8C4YUN3_GADMO</name>
<feature type="domain" description="TB" evidence="10">
    <location>
        <begin position="95"/>
        <end position="141"/>
    </location>
</feature>
<dbReference type="PANTHER" id="PTHR24034:SF204">
    <property type="entry name" value="ADHESION G PROTEIN-COUPLED RECEPTOR E1"/>
    <property type="match status" value="1"/>
</dbReference>
<evidence type="ECO:0000256" key="1">
    <source>
        <dbReference type="ARBA" id="ARBA00022536"/>
    </source>
</evidence>
<dbReference type="OMA" id="CNLSVCW"/>
<sequence length="240" mass="26682">MLHQVCKSGVCVNNIPGYTCYCSSGFIYHHTLLECVDVDECEQEDSCPGGLCVNTVGSYFCTCHPPLVLDHSQLRCVLPECAVRPFCVPPEEGVSLCWQQVSADLVCQSPLGRRQVSFQECCCLYGEGWGLQCALCPGTDTGRRPSSAEDCGILGGCENGRCIRVEEGYTCDCHHGYQLDMASMTCRDINECEEGGPASECVNARCVNTDGSYRCICWRGHRTRRDPWTRPNRTRDEWHP</sequence>
<accession>A0A8C4YUN3</accession>
<keyword evidence="12" id="KW-1185">Reference proteome</keyword>
<dbReference type="InterPro" id="IPR001881">
    <property type="entry name" value="EGF-like_Ca-bd_dom"/>
</dbReference>
<keyword evidence="5" id="KW-0325">Glycoprotein</keyword>
<comment type="caution">
    <text evidence="8">Lacks conserved residue(s) required for the propagation of feature annotation.</text>
</comment>
<dbReference type="Proteomes" id="UP000694546">
    <property type="component" value="Chromosome 16"/>
</dbReference>
<dbReference type="GO" id="GO:0019838">
    <property type="term" value="F:growth factor binding"/>
    <property type="evidence" value="ECO:0007669"/>
    <property type="project" value="UniProtKB-KW"/>
</dbReference>
<evidence type="ECO:0000259" key="10">
    <source>
        <dbReference type="PROSITE" id="PS51364"/>
    </source>
</evidence>
<evidence type="ECO:0000313" key="12">
    <source>
        <dbReference type="Proteomes" id="UP000694546"/>
    </source>
</evidence>
<dbReference type="Gene3D" id="2.10.25.10">
    <property type="entry name" value="Laminin"/>
    <property type="match status" value="4"/>
</dbReference>
<evidence type="ECO:0000256" key="6">
    <source>
        <dbReference type="ARBA" id="ARBA00023183"/>
    </source>
</evidence>
<evidence type="ECO:0000259" key="9">
    <source>
        <dbReference type="PROSITE" id="PS50026"/>
    </source>
</evidence>
<dbReference type="InterPro" id="IPR017878">
    <property type="entry name" value="TB_dom"/>
</dbReference>
<organism evidence="11 12">
    <name type="scientific">Gadus morhua</name>
    <name type="common">Atlantic cod</name>
    <dbReference type="NCBI Taxonomy" id="8049"/>
    <lineage>
        <taxon>Eukaryota</taxon>
        <taxon>Metazoa</taxon>
        <taxon>Chordata</taxon>
        <taxon>Craniata</taxon>
        <taxon>Vertebrata</taxon>
        <taxon>Euteleostomi</taxon>
        <taxon>Actinopterygii</taxon>
        <taxon>Neopterygii</taxon>
        <taxon>Teleostei</taxon>
        <taxon>Neoteleostei</taxon>
        <taxon>Acanthomorphata</taxon>
        <taxon>Zeiogadaria</taxon>
        <taxon>Gadariae</taxon>
        <taxon>Gadiformes</taxon>
        <taxon>Gadoidei</taxon>
        <taxon>Gadidae</taxon>
        <taxon>Gadus</taxon>
    </lineage>
</organism>
<dbReference type="AlphaFoldDB" id="A0A8C4YUN3"/>
<reference evidence="11" key="2">
    <citation type="submission" date="2025-09" db="UniProtKB">
        <authorList>
            <consortium name="Ensembl"/>
        </authorList>
    </citation>
    <scope>IDENTIFICATION</scope>
</reference>
<dbReference type="Ensembl" id="ENSGMOT00000000463.2">
    <property type="protein sequence ID" value="ENSGMOP00000000438.2"/>
    <property type="gene ID" value="ENSGMOG00000000450.2"/>
</dbReference>
<keyword evidence="3" id="KW-0677">Repeat</keyword>
<dbReference type="InterPro" id="IPR036773">
    <property type="entry name" value="TB_dom_sf"/>
</dbReference>
<dbReference type="PROSITE" id="PS00010">
    <property type="entry name" value="ASX_HYDROXYL"/>
    <property type="match status" value="1"/>
</dbReference>
<evidence type="ECO:0000256" key="2">
    <source>
        <dbReference type="ARBA" id="ARBA00022729"/>
    </source>
</evidence>
<evidence type="ECO:0000256" key="7">
    <source>
        <dbReference type="ARBA" id="ARBA00038081"/>
    </source>
</evidence>
<dbReference type="GO" id="GO:0005509">
    <property type="term" value="F:calcium ion binding"/>
    <property type="evidence" value="ECO:0007669"/>
    <property type="project" value="InterPro"/>
</dbReference>
<dbReference type="GeneTree" id="ENSGT00940000158234"/>
<comment type="similarity">
    <text evidence="7">Belongs to the LTBP family.</text>
</comment>
<dbReference type="PANTHER" id="PTHR24034">
    <property type="entry name" value="EGF-LIKE DOMAIN-CONTAINING PROTEIN"/>
    <property type="match status" value="1"/>
</dbReference>
<dbReference type="SUPFAM" id="SSF57196">
    <property type="entry name" value="EGF/Laminin"/>
    <property type="match status" value="4"/>
</dbReference>
<keyword evidence="4" id="KW-1015">Disulfide bond</keyword>
<dbReference type="SMART" id="SM00179">
    <property type="entry name" value="EGF_CA"/>
    <property type="match status" value="4"/>
</dbReference>
<dbReference type="InterPro" id="IPR049883">
    <property type="entry name" value="NOTCH1_EGF-like"/>
</dbReference>
<dbReference type="GO" id="GO:0030855">
    <property type="term" value="P:epithelial cell differentiation"/>
    <property type="evidence" value="ECO:0007669"/>
    <property type="project" value="UniProtKB-ARBA"/>
</dbReference>
<reference evidence="11" key="1">
    <citation type="submission" date="2025-08" db="UniProtKB">
        <authorList>
            <consortium name="Ensembl"/>
        </authorList>
    </citation>
    <scope>IDENTIFICATION</scope>
</reference>
<keyword evidence="1 8" id="KW-0245">EGF-like domain</keyword>
<feature type="domain" description="EGF-like" evidence="9">
    <location>
        <begin position="37"/>
        <end position="73"/>
    </location>
</feature>
<dbReference type="Pfam" id="PF00683">
    <property type="entry name" value="TB"/>
    <property type="match status" value="1"/>
</dbReference>
<keyword evidence="6" id="KW-0340">Growth factor binding</keyword>